<keyword evidence="2 4" id="KW-0560">Oxidoreductase</keyword>
<keyword evidence="7" id="KW-1185">Reference proteome</keyword>
<evidence type="ECO:0000256" key="2">
    <source>
        <dbReference type="ARBA" id="ARBA00023002"/>
    </source>
</evidence>
<reference evidence="6" key="2">
    <citation type="submission" date="2025-09" db="UniProtKB">
        <authorList>
            <consortium name="Ensembl"/>
        </authorList>
    </citation>
    <scope>IDENTIFICATION</scope>
</reference>
<dbReference type="NCBIfam" id="TIGR00357">
    <property type="entry name" value="peptide-methionine (R)-S-oxide reductase MsrB"/>
    <property type="match status" value="1"/>
</dbReference>
<keyword evidence="4" id="KW-0862">Zinc</keyword>
<dbReference type="InterPro" id="IPR011057">
    <property type="entry name" value="Mss4-like_sf"/>
</dbReference>
<comment type="function">
    <text evidence="4">Methionine-sulfoxide reductase that specifically reduces methionine (R)-sulfoxide back to methionine. While in many cases methionine oxidation is the result of random oxidation following oxidative stress, methionine oxidation is also a post-translational modification that takes place on specific residues.</text>
</comment>
<dbReference type="PANTHER" id="PTHR10173:SF37">
    <property type="entry name" value="METHIONINE-R-SULFOXIDE REDUCTASE B2, MITOCHONDRIAL"/>
    <property type="match status" value="1"/>
</dbReference>
<dbReference type="EC" id="1.8.4.12" evidence="4"/>
<dbReference type="SUPFAM" id="SSF51316">
    <property type="entry name" value="Mss4-like"/>
    <property type="match status" value="1"/>
</dbReference>
<dbReference type="PROSITE" id="PS51790">
    <property type="entry name" value="MSRB"/>
    <property type="match status" value="1"/>
</dbReference>
<dbReference type="GO" id="GO:0005737">
    <property type="term" value="C:cytoplasm"/>
    <property type="evidence" value="ECO:0007669"/>
    <property type="project" value="TreeGrafter"/>
</dbReference>
<evidence type="ECO:0000256" key="4">
    <source>
        <dbReference type="RuleBase" id="RU365044"/>
    </source>
</evidence>
<evidence type="ECO:0000256" key="1">
    <source>
        <dbReference type="ARBA" id="ARBA00007174"/>
    </source>
</evidence>
<dbReference type="GO" id="GO:0033743">
    <property type="term" value="F:peptide-methionine (R)-S-oxide reductase activity"/>
    <property type="evidence" value="ECO:0007669"/>
    <property type="project" value="UniProtKB-EC"/>
</dbReference>
<reference evidence="6" key="1">
    <citation type="submission" date="2025-08" db="UniProtKB">
        <authorList>
            <consortium name="Ensembl"/>
        </authorList>
    </citation>
    <scope>IDENTIFICATION</scope>
</reference>
<dbReference type="PANTHER" id="PTHR10173">
    <property type="entry name" value="METHIONINE SULFOXIDE REDUCTASE"/>
    <property type="match status" value="1"/>
</dbReference>
<comment type="catalytic activity">
    <reaction evidence="4">
        <text>L-methionyl-[protein] + [thioredoxin]-disulfide + H2O = L-methionyl-(R)-S-oxide-[protein] + [thioredoxin]-dithiol</text>
        <dbReference type="Rhea" id="RHEA:24164"/>
        <dbReference type="Rhea" id="RHEA-COMP:10698"/>
        <dbReference type="Rhea" id="RHEA-COMP:10700"/>
        <dbReference type="Rhea" id="RHEA-COMP:12313"/>
        <dbReference type="Rhea" id="RHEA-COMP:12314"/>
        <dbReference type="ChEBI" id="CHEBI:15377"/>
        <dbReference type="ChEBI" id="CHEBI:16044"/>
        <dbReference type="ChEBI" id="CHEBI:29950"/>
        <dbReference type="ChEBI" id="CHEBI:45764"/>
        <dbReference type="ChEBI" id="CHEBI:50058"/>
        <dbReference type="EC" id="1.8.4.12"/>
    </reaction>
</comment>
<keyword evidence="4" id="KW-0479">Metal-binding</keyword>
<dbReference type="InterPro" id="IPR002579">
    <property type="entry name" value="Met_Sox_Rdtase_MsrB_dom"/>
</dbReference>
<evidence type="ECO:0000256" key="3">
    <source>
        <dbReference type="ARBA" id="ARBA00049261"/>
    </source>
</evidence>
<comment type="cofactor">
    <cofactor evidence="4">
        <name>Zn(2+)</name>
        <dbReference type="ChEBI" id="CHEBI:29105"/>
    </cofactor>
    <text evidence="4">Binds 1 zinc ion per subunit.</text>
</comment>
<proteinExistence type="inferred from homology"/>
<organism evidence="6 7">
    <name type="scientific">Sphenodon punctatus</name>
    <name type="common">Tuatara</name>
    <name type="synonym">Hatteria punctata</name>
    <dbReference type="NCBI Taxonomy" id="8508"/>
    <lineage>
        <taxon>Eukaryota</taxon>
        <taxon>Metazoa</taxon>
        <taxon>Chordata</taxon>
        <taxon>Craniata</taxon>
        <taxon>Vertebrata</taxon>
        <taxon>Euteleostomi</taxon>
        <taxon>Lepidosauria</taxon>
        <taxon>Sphenodontia</taxon>
        <taxon>Sphenodontidae</taxon>
        <taxon>Sphenodon</taxon>
    </lineage>
</organism>
<dbReference type="Gene3D" id="2.170.150.20">
    <property type="entry name" value="Peptide methionine sulfoxide reductase"/>
    <property type="match status" value="1"/>
</dbReference>
<dbReference type="OMA" id="FEEGIYC"/>
<comment type="similarity">
    <text evidence="1 4">Belongs to the MsrB Met sulfoxide reductase family.</text>
</comment>
<dbReference type="AlphaFoldDB" id="A0A8D0GJS4"/>
<dbReference type="GO" id="GO:0046872">
    <property type="term" value="F:metal ion binding"/>
    <property type="evidence" value="ECO:0007669"/>
    <property type="project" value="UniProtKB-KW"/>
</dbReference>
<dbReference type="InterPro" id="IPR028427">
    <property type="entry name" value="Met_Sox_Rdtase_MsrB"/>
</dbReference>
<sequence>KGAGGWEGLGELGCDKSDATTDWQKKLTPEQFYATRKIGTEFGIYLNNTKPGVYHCVCFNAPLFSSEKKYDSGTAWASFSEACGTCGSDENSINILRRQENSSESTGKEVICKQCDAHLGHVFDYVPEPSGHRFCISSVALKFKPFISRLDYCNLLLAGLPRSHLSSLISVQNSAARIIHLARRFDHV</sequence>
<comment type="catalytic activity">
    <reaction evidence="3">
        <text>[thioredoxin]-disulfide + L-methionine + H2O = L-methionine (R)-S-oxide + [thioredoxin]-dithiol</text>
        <dbReference type="Rhea" id="RHEA:21260"/>
        <dbReference type="Rhea" id="RHEA-COMP:10698"/>
        <dbReference type="Rhea" id="RHEA-COMP:10700"/>
        <dbReference type="ChEBI" id="CHEBI:15377"/>
        <dbReference type="ChEBI" id="CHEBI:29950"/>
        <dbReference type="ChEBI" id="CHEBI:50058"/>
        <dbReference type="ChEBI" id="CHEBI:57844"/>
        <dbReference type="ChEBI" id="CHEBI:58773"/>
        <dbReference type="EC" id="1.8.4.14"/>
    </reaction>
</comment>
<dbReference type="GeneTree" id="ENSGT00940000161673"/>
<evidence type="ECO:0000313" key="7">
    <source>
        <dbReference type="Proteomes" id="UP000694392"/>
    </source>
</evidence>
<dbReference type="Pfam" id="PF01641">
    <property type="entry name" value="SelR"/>
    <property type="match status" value="1"/>
</dbReference>
<dbReference type="Proteomes" id="UP000694392">
    <property type="component" value="Unplaced"/>
</dbReference>
<dbReference type="Ensembl" id="ENSSPUT00000008356.1">
    <property type="protein sequence ID" value="ENSSPUP00000007843.1"/>
    <property type="gene ID" value="ENSSPUG00000006057.1"/>
</dbReference>
<evidence type="ECO:0000259" key="5">
    <source>
        <dbReference type="PROSITE" id="PS51790"/>
    </source>
</evidence>
<feature type="domain" description="MsrB" evidence="5">
    <location>
        <begin position="20"/>
        <end position="146"/>
    </location>
</feature>
<dbReference type="GO" id="GO:0006979">
    <property type="term" value="P:response to oxidative stress"/>
    <property type="evidence" value="ECO:0007669"/>
    <property type="project" value="InterPro"/>
</dbReference>
<name>A0A8D0GJS4_SPHPU</name>
<dbReference type="GO" id="GO:0030091">
    <property type="term" value="P:protein repair"/>
    <property type="evidence" value="ECO:0007669"/>
    <property type="project" value="InterPro"/>
</dbReference>
<evidence type="ECO:0000313" key="6">
    <source>
        <dbReference type="Ensembl" id="ENSSPUP00000007843.1"/>
    </source>
</evidence>
<protein>
    <recommendedName>
        <fullName evidence="4">Peptide-methionine (R)-S-oxide reductase</fullName>
        <ecNumber evidence="4">1.8.4.12</ecNumber>
    </recommendedName>
</protein>
<accession>A0A8D0GJS4</accession>
<dbReference type="GO" id="GO:0033745">
    <property type="term" value="F:L-methionine-(R)-S-oxide reductase activity"/>
    <property type="evidence" value="ECO:0007669"/>
    <property type="project" value="UniProtKB-EC"/>
</dbReference>